<evidence type="ECO:0000256" key="1">
    <source>
        <dbReference type="SAM" id="MobiDB-lite"/>
    </source>
</evidence>
<feature type="transmembrane region" description="Helical" evidence="2">
    <location>
        <begin position="86"/>
        <end position="107"/>
    </location>
</feature>
<organism evidence="3">
    <name type="scientific">Micromonospora sp. HUAS YX12</name>
    <dbReference type="NCBI Taxonomy" id="3156396"/>
    <lineage>
        <taxon>Bacteria</taxon>
        <taxon>Bacillati</taxon>
        <taxon>Actinomycetota</taxon>
        <taxon>Actinomycetes</taxon>
        <taxon>Micromonosporales</taxon>
        <taxon>Micromonosporaceae</taxon>
        <taxon>Micromonospora</taxon>
    </lineage>
</organism>
<dbReference type="AlphaFoldDB" id="A0AAU7QVU3"/>
<feature type="transmembrane region" description="Helical" evidence="2">
    <location>
        <begin position="177"/>
        <end position="195"/>
    </location>
</feature>
<gene>
    <name evidence="3" type="ORF">ABIH81_20820</name>
</gene>
<proteinExistence type="predicted"/>
<dbReference type="EMBL" id="CP157974">
    <property type="protein sequence ID" value="XBT80084.1"/>
    <property type="molecule type" value="Genomic_DNA"/>
</dbReference>
<evidence type="ECO:0008006" key="4">
    <source>
        <dbReference type="Google" id="ProtNLM"/>
    </source>
</evidence>
<feature type="transmembrane region" description="Helical" evidence="2">
    <location>
        <begin position="255"/>
        <end position="273"/>
    </location>
</feature>
<evidence type="ECO:0000313" key="3">
    <source>
        <dbReference type="EMBL" id="XBT80084.1"/>
    </source>
</evidence>
<feature type="compositionally biased region" description="Pro residues" evidence="1">
    <location>
        <begin position="310"/>
        <end position="325"/>
    </location>
</feature>
<evidence type="ECO:0000256" key="2">
    <source>
        <dbReference type="SAM" id="Phobius"/>
    </source>
</evidence>
<name>A0AAU7QVU3_9ACTN</name>
<reference evidence="3" key="1">
    <citation type="submission" date="2024-06" db="EMBL/GenBank/DDBJ databases">
        <title>Micromonospora sp. strain HUAS YX12 genome sequences.</title>
        <authorList>
            <person name="Mo P."/>
        </authorList>
    </citation>
    <scope>NUCLEOTIDE SEQUENCE</scope>
    <source>
        <strain evidence="3">HUAS YX12</strain>
    </source>
</reference>
<feature type="transmembrane region" description="Helical" evidence="2">
    <location>
        <begin position="127"/>
        <end position="148"/>
    </location>
</feature>
<feature type="transmembrane region" description="Helical" evidence="2">
    <location>
        <begin position="279"/>
        <end position="299"/>
    </location>
</feature>
<keyword evidence="2" id="KW-0472">Membrane</keyword>
<dbReference type="Pfam" id="PF22564">
    <property type="entry name" value="HAAS"/>
    <property type="match status" value="1"/>
</dbReference>
<dbReference type="RefSeq" id="WP_349876571.1">
    <property type="nucleotide sequence ID" value="NZ_CP157974.1"/>
</dbReference>
<feature type="region of interest" description="Disordered" evidence="1">
    <location>
        <begin position="303"/>
        <end position="325"/>
    </location>
</feature>
<protein>
    <recommendedName>
        <fullName evidence="4">DUF1700 domain-containing protein</fullName>
    </recommendedName>
</protein>
<sequence length="325" mass="32356">MSDDGLPEAAETYLRALGAELSEIPPDAAHEIAADVRAHIADALDGGRDLTEILAGLGGPDAVAGQAREELGLPVQDGAERAARTLSLVALAAGVLIAVCVSFLLPSAVPVDPLQAEPGEQGVVRRFGAGIAMLTLLPALLVAAPLVLPGRVRGAARLAAATVLTVSACAAGEIGLYYLPLALVAWAAAIVPWAVRRGAGGRWWRYLTGGLVALPGVLVAVASAGGSVGVGWVGAALWIAGPLAAGALCAYGIRAGYAVTALAGALVMILAMAERGFLFAAFWLFGGLYLAIGAGGYAASRTTGGEPAGTPGPPARTRPAPAPGG</sequence>
<accession>A0AAU7QVU3</accession>
<keyword evidence="2" id="KW-0812">Transmembrane</keyword>
<keyword evidence="2" id="KW-1133">Transmembrane helix</keyword>